<dbReference type="AlphaFoldDB" id="A0A671M451"/>
<dbReference type="GO" id="GO:0001614">
    <property type="term" value="F:purinergic nucleotide receptor activity"/>
    <property type="evidence" value="ECO:0007669"/>
    <property type="project" value="InterPro"/>
</dbReference>
<evidence type="ECO:0000313" key="4">
    <source>
        <dbReference type="Proteomes" id="UP000472260"/>
    </source>
</evidence>
<feature type="signal peptide" evidence="1">
    <location>
        <begin position="1"/>
        <end position="18"/>
    </location>
</feature>
<dbReference type="PANTHER" id="PTHR36981">
    <property type="entry name" value="ZGC:195170"/>
    <property type="match status" value="1"/>
</dbReference>
<organism evidence="3 4">
    <name type="scientific">Sinocyclocheilus anshuiensis</name>
    <dbReference type="NCBI Taxonomy" id="1608454"/>
    <lineage>
        <taxon>Eukaryota</taxon>
        <taxon>Metazoa</taxon>
        <taxon>Chordata</taxon>
        <taxon>Craniata</taxon>
        <taxon>Vertebrata</taxon>
        <taxon>Euteleostomi</taxon>
        <taxon>Actinopterygii</taxon>
        <taxon>Neopterygii</taxon>
        <taxon>Teleostei</taxon>
        <taxon>Ostariophysi</taxon>
        <taxon>Cypriniformes</taxon>
        <taxon>Cyprinidae</taxon>
        <taxon>Cyprininae</taxon>
        <taxon>Sinocyclocheilus</taxon>
    </lineage>
</organism>
<keyword evidence="4" id="KW-1185">Reference proteome</keyword>
<dbReference type="Pfam" id="PF20478">
    <property type="entry name" value="P2RX7_C"/>
    <property type="match status" value="1"/>
</dbReference>
<dbReference type="PRINTS" id="PR01314">
    <property type="entry name" value="P2X7RECEPTOR"/>
</dbReference>
<dbReference type="GO" id="GO:0016020">
    <property type="term" value="C:membrane"/>
    <property type="evidence" value="ECO:0007669"/>
    <property type="project" value="InterPro"/>
</dbReference>
<reference evidence="3" key="2">
    <citation type="submission" date="2025-09" db="UniProtKB">
        <authorList>
            <consortium name="Ensembl"/>
        </authorList>
    </citation>
    <scope>IDENTIFICATION</scope>
</reference>
<name>A0A671M451_9TELE</name>
<dbReference type="Proteomes" id="UP000472260">
    <property type="component" value="Unassembled WGS sequence"/>
</dbReference>
<dbReference type="PANTHER" id="PTHR36981:SF3">
    <property type="entry name" value="UBIQUITIN-LIKE PROTEASE FAMILY PROFILE DOMAIN-CONTAINING PROTEIN"/>
    <property type="match status" value="1"/>
</dbReference>
<feature type="chain" id="PRO_5025666097" description="P2X purinoreceptor 7 intracellular domain-containing protein" evidence="1">
    <location>
        <begin position="19"/>
        <end position="154"/>
    </location>
</feature>
<evidence type="ECO:0000259" key="2">
    <source>
        <dbReference type="Pfam" id="PF20478"/>
    </source>
</evidence>
<evidence type="ECO:0000256" key="1">
    <source>
        <dbReference type="SAM" id="SignalP"/>
    </source>
</evidence>
<dbReference type="InterPro" id="IPR003050">
    <property type="entry name" value="P2X7_purinoceptor"/>
</dbReference>
<sequence length="154" mass="17773">MYCHAFFYLIFFCTFVISGKNSGVSCILINVTSCCTNLVCLPEMPSDIERKCCGQLPDFCISILPHMDLYILEEGVLRLARRIWNDIRAVQDLPDLGENHRQFRHTAYRQFVVWQYGALGHGHRVVIPSCCVWKIHDRFPDPQGQYTGYNPGRV</sequence>
<proteinExistence type="predicted"/>
<accession>A0A671M451</accession>
<reference evidence="3" key="1">
    <citation type="submission" date="2025-08" db="UniProtKB">
        <authorList>
            <consortium name="Ensembl"/>
        </authorList>
    </citation>
    <scope>IDENTIFICATION</scope>
</reference>
<dbReference type="GO" id="GO:0005524">
    <property type="term" value="F:ATP binding"/>
    <property type="evidence" value="ECO:0007669"/>
    <property type="project" value="InterPro"/>
</dbReference>
<dbReference type="Ensembl" id="ENSSANT00000029498.1">
    <property type="protein sequence ID" value="ENSSANP00000027705.1"/>
    <property type="gene ID" value="ENSSANG00000014217.1"/>
</dbReference>
<keyword evidence="1" id="KW-0732">Signal</keyword>
<feature type="domain" description="P2X purinoreceptor 7 intracellular" evidence="2">
    <location>
        <begin position="34"/>
        <end position="149"/>
    </location>
</feature>
<dbReference type="GO" id="GO:0005216">
    <property type="term" value="F:monoatomic ion channel activity"/>
    <property type="evidence" value="ECO:0007669"/>
    <property type="project" value="InterPro"/>
</dbReference>
<dbReference type="InterPro" id="IPR046815">
    <property type="entry name" value="P2RX7_C"/>
</dbReference>
<protein>
    <recommendedName>
        <fullName evidence="2">P2X purinoreceptor 7 intracellular domain-containing protein</fullName>
    </recommendedName>
</protein>
<evidence type="ECO:0000313" key="3">
    <source>
        <dbReference type="Ensembl" id="ENSSANP00000027705.1"/>
    </source>
</evidence>